<dbReference type="PANTHER" id="PTHR43785:SF12">
    <property type="entry name" value="TYPE-1 GLUTAMINE SYNTHETASE 2"/>
    <property type="match status" value="1"/>
</dbReference>
<feature type="binding site" evidence="13">
    <location>
        <position position="179"/>
    </location>
    <ligand>
        <name>ATP</name>
        <dbReference type="ChEBI" id="CHEBI:30616"/>
    </ligand>
</feature>
<evidence type="ECO:0000313" key="21">
    <source>
        <dbReference type="Proteomes" id="UP000035159"/>
    </source>
</evidence>
<evidence type="ECO:0000256" key="6">
    <source>
        <dbReference type="ARBA" id="ARBA00022598"/>
    </source>
</evidence>
<feature type="binding site" evidence="12">
    <location>
        <position position="293"/>
    </location>
    <ligand>
        <name>L-glutamate</name>
        <dbReference type="ChEBI" id="CHEBI:29985"/>
    </ligand>
</feature>
<feature type="binding site" evidence="13">
    <location>
        <begin position="194"/>
        <end position="196"/>
    </location>
    <ligand>
        <name>ATP</name>
        <dbReference type="ChEBI" id="CHEBI:30616"/>
    </ligand>
</feature>
<evidence type="ECO:0000256" key="7">
    <source>
        <dbReference type="ARBA" id="ARBA00022723"/>
    </source>
</evidence>
<feature type="binding site" evidence="12">
    <location>
        <position position="330"/>
    </location>
    <ligand>
        <name>L-glutamate</name>
        <dbReference type="ChEBI" id="CHEBI:29985"/>
    </ligand>
</feature>
<keyword evidence="5" id="KW-0963">Cytoplasm</keyword>
<dbReference type="STRING" id="1330330.IX53_09940"/>
<comment type="catalytic activity">
    <reaction evidence="11 17">
        <text>L-glutamate + NH4(+) + ATP = L-glutamine + ADP + phosphate + H(+)</text>
        <dbReference type="Rhea" id="RHEA:16169"/>
        <dbReference type="ChEBI" id="CHEBI:15378"/>
        <dbReference type="ChEBI" id="CHEBI:28938"/>
        <dbReference type="ChEBI" id="CHEBI:29985"/>
        <dbReference type="ChEBI" id="CHEBI:30616"/>
        <dbReference type="ChEBI" id="CHEBI:43474"/>
        <dbReference type="ChEBI" id="CHEBI:58359"/>
        <dbReference type="ChEBI" id="CHEBI:456216"/>
        <dbReference type="EC" id="6.3.1.2"/>
    </reaction>
</comment>
<dbReference type="GO" id="GO:0046872">
    <property type="term" value="F:metal ion binding"/>
    <property type="evidence" value="ECO:0007669"/>
    <property type="project" value="UniProtKB-KW"/>
</dbReference>
<comment type="cofactor">
    <cofactor evidence="14">
        <name>Mg(2+)</name>
        <dbReference type="ChEBI" id="CHEBI:18420"/>
    </cofactor>
    <text evidence="14">Binds 2 Mg(2+) ions per subunit.</text>
</comment>
<dbReference type="Proteomes" id="UP000035159">
    <property type="component" value="Chromosome"/>
</dbReference>
<dbReference type="KEGG" id="kpf:IX53_09940"/>
<comment type="subcellular location">
    <subcellularLocation>
        <location evidence="1">Cytoplasm</location>
    </subcellularLocation>
</comment>
<dbReference type="PROSITE" id="PS00181">
    <property type="entry name" value="GLNA_ATP"/>
    <property type="match status" value="1"/>
</dbReference>
<dbReference type="SUPFAM" id="SSF55931">
    <property type="entry name" value="Glutamine synthetase/guanido kinase"/>
    <property type="match status" value="1"/>
</dbReference>
<feature type="binding site" evidence="14">
    <location>
        <position position="328"/>
    </location>
    <ligand>
        <name>Mg(2+)</name>
        <dbReference type="ChEBI" id="CHEBI:18420"/>
        <label>1</label>
    </ligand>
</feature>
<dbReference type="GO" id="GO:0004356">
    <property type="term" value="F:glutamine synthetase activity"/>
    <property type="evidence" value="ECO:0007669"/>
    <property type="project" value="UniProtKB-EC"/>
</dbReference>
<dbReference type="InterPro" id="IPR004809">
    <property type="entry name" value="Gln_synth_I"/>
</dbReference>
<evidence type="ECO:0000256" key="2">
    <source>
        <dbReference type="ARBA" id="ARBA00009897"/>
    </source>
</evidence>
<dbReference type="InterPro" id="IPR008146">
    <property type="entry name" value="Gln_synth_cat_dom"/>
</dbReference>
<name>A0A0G2ZDE6_9BACT</name>
<evidence type="ECO:0000256" key="8">
    <source>
        <dbReference type="ARBA" id="ARBA00022741"/>
    </source>
</evidence>
<dbReference type="EMBL" id="CP011232">
    <property type="protein sequence ID" value="AKI98096.1"/>
    <property type="molecule type" value="Genomic_DNA"/>
</dbReference>
<dbReference type="Gene3D" id="3.30.590.10">
    <property type="entry name" value="Glutamine synthetase/guanido kinase, catalytic domain"/>
    <property type="match status" value="1"/>
</dbReference>
<feature type="binding site" evidence="12">
    <location>
        <position position="299"/>
    </location>
    <ligand>
        <name>L-glutamate</name>
        <dbReference type="ChEBI" id="CHEBI:29985"/>
    </ligand>
</feature>
<evidence type="ECO:0000259" key="18">
    <source>
        <dbReference type="PROSITE" id="PS51986"/>
    </source>
</evidence>
<feature type="domain" description="GS beta-grasp" evidence="18">
    <location>
        <begin position="12"/>
        <end position="97"/>
    </location>
</feature>
<evidence type="ECO:0000256" key="4">
    <source>
        <dbReference type="ARBA" id="ARBA00021364"/>
    </source>
</evidence>
<dbReference type="Gene3D" id="3.10.20.70">
    <property type="entry name" value="Glutamine synthetase, N-terminal domain"/>
    <property type="match status" value="1"/>
</dbReference>
<feature type="binding site" evidence="12">
    <location>
        <position position="311"/>
    </location>
    <ligand>
        <name>L-glutamate</name>
        <dbReference type="ChEBI" id="CHEBI:29985"/>
    </ligand>
</feature>
<dbReference type="PATRIC" id="fig|1330330.3.peg.2026"/>
<dbReference type="PROSITE" id="PS51987">
    <property type="entry name" value="GS_CATALYTIC"/>
    <property type="match status" value="1"/>
</dbReference>
<evidence type="ECO:0000259" key="19">
    <source>
        <dbReference type="PROSITE" id="PS51987"/>
    </source>
</evidence>
<feature type="binding site" evidence="13">
    <location>
        <position position="311"/>
    </location>
    <ligand>
        <name>ATP</name>
        <dbReference type="ChEBI" id="CHEBI:30616"/>
    </ligand>
</feature>
<feature type="binding site" evidence="14">
    <location>
        <position position="129"/>
    </location>
    <ligand>
        <name>Mg(2+)</name>
        <dbReference type="ChEBI" id="CHEBI:18420"/>
        <label>1</label>
    </ligand>
</feature>
<dbReference type="PROSITE" id="PS51986">
    <property type="entry name" value="GS_BETA_GRASP"/>
    <property type="match status" value="1"/>
</dbReference>
<dbReference type="OrthoDB" id="9807095at2"/>
<dbReference type="GO" id="GO:0006542">
    <property type="term" value="P:glutamine biosynthetic process"/>
    <property type="evidence" value="ECO:0007669"/>
    <property type="project" value="InterPro"/>
</dbReference>
<dbReference type="EC" id="6.3.1.2" evidence="3 17"/>
<keyword evidence="7 14" id="KW-0479">Metal-binding</keyword>
<evidence type="ECO:0000256" key="15">
    <source>
        <dbReference type="PROSITE-ProRule" id="PRU01330"/>
    </source>
</evidence>
<evidence type="ECO:0000256" key="13">
    <source>
        <dbReference type="PIRSR" id="PIRSR604809-2"/>
    </source>
</evidence>
<dbReference type="NCBIfam" id="TIGR00653">
    <property type="entry name" value="GlnA"/>
    <property type="match status" value="1"/>
</dbReference>
<keyword evidence="8 13" id="KW-0547">Nucleotide-binding</keyword>
<evidence type="ECO:0000256" key="1">
    <source>
        <dbReference type="ARBA" id="ARBA00004496"/>
    </source>
</evidence>
<evidence type="ECO:0000256" key="5">
    <source>
        <dbReference type="ARBA" id="ARBA00022490"/>
    </source>
</evidence>
<keyword evidence="6 17" id="KW-0436">Ligase</keyword>
<dbReference type="InterPro" id="IPR027303">
    <property type="entry name" value="Gln_synth_gly_rich_site"/>
</dbReference>
<dbReference type="Pfam" id="PF00120">
    <property type="entry name" value="Gln-synt_C"/>
    <property type="match status" value="1"/>
</dbReference>
<feature type="binding site" evidence="14">
    <location>
        <position position="240"/>
    </location>
    <ligand>
        <name>Mg(2+)</name>
        <dbReference type="ChEBI" id="CHEBI:18420"/>
        <label>1</label>
    </ligand>
</feature>
<dbReference type="Pfam" id="PF03951">
    <property type="entry name" value="Gln-synt_N"/>
    <property type="match status" value="1"/>
</dbReference>
<keyword evidence="10 14" id="KW-0460">Magnesium</keyword>
<dbReference type="AlphaFoldDB" id="A0A0G2ZDE6"/>
<dbReference type="PROSITE" id="PS00180">
    <property type="entry name" value="GLNA_1"/>
    <property type="match status" value="1"/>
</dbReference>
<dbReference type="InterPro" id="IPR027302">
    <property type="entry name" value="Gln_synth_N_conserv_site"/>
</dbReference>
<dbReference type="InterPro" id="IPR014746">
    <property type="entry name" value="Gln_synth/guanido_kin_cat_dom"/>
</dbReference>
<keyword evidence="9 13" id="KW-0067">ATP-binding</keyword>
<evidence type="ECO:0000313" key="20">
    <source>
        <dbReference type="EMBL" id="AKI98096.1"/>
    </source>
</evidence>
<dbReference type="InterPro" id="IPR008147">
    <property type="entry name" value="Gln_synt_N"/>
</dbReference>
<accession>A0A0G2ZDE6</accession>
<gene>
    <name evidence="20" type="ORF">IX53_09940</name>
</gene>
<evidence type="ECO:0000256" key="11">
    <source>
        <dbReference type="ARBA" id="ARBA00049436"/>
    </source>
</evidence>
<feature type="binding site" evidence="14">
    <location>
        <position position="127"/>
    </location>
    <ligand>
        <name>Mg(2+)</name>
        <dbReference type="ChEBI" id="CHEBI:18420"/>
        <label>1</label>
    </ligand>
</feature>
<dbReference type="GO" id="GO:0005737">
    <property type="term" value="C:cytoplasm"/>
    <property type="evidence" value="ECO:0007669"/>
    <property type="project" value="UniProtKB-SubCell"/>
</dbReference>
<evidence type="ECO:0000256" key="14">
    <source>
        <dbReference type="PIRSR" id="PIRSR604809-3"/>
    </source>
</evidence>
<evidence type="ECO:0000256" key="9">
    <source>
        <dbReference type="ARBA" id="ARBA00022840"/>
    </source>
</evidence>
<dbReference type="RefSeq" id="WP_047755231.1">
    <property type="nucleotide sequence ID" value="NZ_CAJUHA010000010.1"/>
</dbReference>
<feature type="binding site" evidence="14">
    <location>
        <position position="184"/>
    </location>
    <ligand>
        <name>Mg(2+)</name>
        <dbReference type="ChEBI" id="CHEBI:18420"/>
        <label>1</label>
    </ligand>
</feature>
<protein>
    <recommendedName>
        <fullName evidence="4 17">Glutamine synthetase</fullName>
        <ecNumber evidence="3 17">6.3.1.2</ecNumber>
    </recommendedName>
</protein>
<dbReference type="InterPro" id="IPR036651">
    <property type="entry name" value="Gln_synt_N_sf"/>
</dbReference>
<feature type="binding site" evidence="12">
    <location>
        <begin position="235"/>
        <end position="236"/>
    </location>
    <ligand>
        <name>L-glutamate</name>
        <dbReference type="ChEBI" id="CHEBI:29985"/>
    </ligand>
</feature>
<evidence type="ECO:0000256" key="12">
    <source>
        <dbReference type="PIRSR" id="PIRSR604809-1"/>
    </source>
</evidence>
<evidence type="ECO:0000256" key="16">
    <source>
        <dbReference type="RuleBase" id="RU000384"/>
    </source>
</evidence>
<feature type="binding site" evidence="14">
    <location>
        <position position="191"/>
    </location>
    <ligand>
        <name>Mg(2+)</name>
        <dbReference type="ChEBI" id="CHEBI:18420"/>
        <label>1</label>
    </ligand>
</feature>
<feature type="domain" description="GS catalytic" evidence="19">
    <location>
        <begin position="104"/>
        <end position="439"/>
    </location>
</feature>
<reference evidence="20 21" key="1">
    <citation type="submission" date="2015-04" db="EMBL/GenBank/DDBJ databases">
        <title>Complete Genome Sequence of Kosmotoga pacifica SLHLJ1.</title>
        <authorList>
            <person name="Jiang L.J."/>
            <person name="Shao Z.Z."/>
            <person name="Jebbar M."/>
        </authorList>
    </citation>
    <scope>NUCLEOTIDE SEQUENCE [LARGE SCALE GENOMIC DNA]</scope>
    <source>
        <strain evidence="20 21">SLHLJ1</strain>
    </source>
</reference>
<proteinExistence type="inferred from homology"/>
<sequence>MVRKILEFVEKEEVKLVRLQITDINGTLKNVELPVKRLGEALTKGVMFDGSSIDGFVRIEESDMILYPDTETASLLPWKSESEKTIRLICDVMLPDGTPFEGDPRYRLRKIVEKAKKMGFEAFAGPEPEFFLIRKKSGDPKEIELLDKGGYFDMLPVDKGEEVRKSIVIALEKMGFEVETAHHEVAHSQHEVDFRYTDILRTADNIQTFKWVVKTVSVLNGLHATFMPKPFMGINGSGMHIHLSLFSKGENAFYDPHKPYELSETAIFFIGGVLKYAAEITAVTNPTINSYKRLVPGYEAPVNISWALGNRSALIRVPSVRGEATRIEIRNPDPTCNPYLALAVILAAGLKGIEENILPPKPIDRNIFELDSGEKLKRKIEHLPADLKEATAKCEKSELVRDTLGEHIFEKFIETKRLEWTRFMRSVTDWELAEYIDLF</sequence>
<feature type="binding site" evidence="13">
    <location>
        <begin position="242"/>
        <end position="244"/>
    </location>
    <ligand>
        <name>ATP</name>
        <dbReference type="ChEBI" id="CHEBI:30616"/>
    </ligand>
</feature>
<organism evidence="20 21">
    <name type="scientific">Kosmotoga pacifica</name>
    <dbReference type="NCBI Taxonomy" id="1330330"/>
    <lineage>
        <taxon>Bacteria</taxon>
        <taxon>Thermotogati</taxon>
        <taxon>Thermotogota</taxon>
        <taxon>Thermotogae</taxon>
        <taxon>Kosmotogales</taxon>
        <taxon>Kosmotogaceae</taxon>
        <taxon>Kosmotoga</taxon>
    </lineage>
</organism>
<dbReference type="PANTHER" id="PTHR43785">
    <property type="entry name" value="GAMMA-GLUTAMYLPUTRESCINE SYNTHETASE"/>
    <property type="match status" value="1"/>
</dbReference>
<dbReference type="GO" id="GO:0005524">
    <property type="term" value="F:ATP binding"/>
    <property type="evidence" value="ECO:0007669"/>
    <property type="project" value="UniProtKB-KW"/>
</dbReference>
<comment type="similarity">
    <text evidence="2 15 16">Belongs to the glutamine synthetase family.</text>
</comment>
<dbReference type="SUPFAM" id="SSF54368">
    <property type="entry name" value="Glutamine synthetase, N-terminal domain"/>
    <property type="match status" value="1"/>
</dbReference>
<evidence type="ECO:0000256" key="17">
    <source>
        <dbReference type="RuleBase" id="RU004356"/>
    </source>
</evidence>
<dbReference type="FunFam" id="3.30.590.10:FF:000003">
    <property type="entry name" value="Glutamine synthetase 2"/>
    <property type="match status" value="1"/>
</dbReference>
<dbReference type="SMART" id="SM01230">
    <property type="entry name" value="Gln-synt_C"/>
    <property type="match status" value="1"/>
</dbReference>
<evidence type="ECO:0000256" key="10">
    <source>
        <dbReference type="ARBA" id="ARBA00022842"/>
    </source>
</evidence>
<keyword evidence="21" id="KW-1185">Reference proteome</keyword>
<evidence type="ECO:0000256" key="3">
    <source>
        <dbReference type="ARBA" id="ARBA00012937"/>
    </source>
</evidence>